<evidence type="ECO:0000313" key="9">
    <source>
        <dbReference type="EMBL" id="POQ98258.1"/>
    </source>
</evidence>
<dbReference type="PANTHER" id="PTHR30221:SF20">
    <property type="entry name" value="SMALL-CONDUCTANCE MECHANOSENSITIVE CHANNEL"/>
    <property type="match status" value="1"/>
</dbReference>
<evidence type="ECO:0000256" key="7">
    <source>
        <dbReference type="SAM" id="Phobius"/>
    </source>
</evidence>
<gene>
    <name evidence="9" type="ORF">AU468_14210</name>
</gene>
<feature type="transmembrane region" description="Helical" evidence="7">
    <location>
        <begin position="93"/>
        <end position="115"/>
    </location>
</feature>
<keyword evidence="6 7" id="KW-0472">Membrane</keyword>
<sequence>MRVLSSFFRNLSVGTTADWEKFVLGFLFFLAGIIVLRIVSQILLRSFAKGLREQTREVLRKVFLYTGTAILFVSVLNATGVSVSGLLGAAGVLGIAVGIASQTSLSNIISGFFLVSERYFEIGDVLKVGEQMGTVYSVDLLSIKIRTFDNVLLRIPNQHLLEQTITNVTRFPVRRLDFIITIPIAQSIENSLDALRASARQCSLALDEPEPIVMVREQTIHGWSLLLGVWFERPHTVLVRNSVTTAIQHVFRTRGLYIQTATIMVSTESDAEPALYGGHKTPQERGLKS</sequence>
<dbReference type="OrthoDB" id="9809206at2"/>
<dbReference type="Proteomes" id="UP000237350">
    <property type="component" value="Unassembled WGS sequence"/>
</dbReference>
<keyword evidence="10" id="KW-1185">Reference proteome</keyword>
<feature type="transmembrane region" description="Helical" evidence="7">
    <location>
        <begin position="64"/>
        <end position="87"/>
    </location>
</feature>
<protein>
    <recommendedName>
        <fullName evidence="8">Mechanosensitive ion channel MscS domain-containing protein</fullName>
    </recommendedName>
</protein>
<keyword evidence="3" id="KW-1003">Cell membrane</keyword>
<dbReference type="PANTHER" id="PTHR30221">
    <property type="entry name" value="SMALL-CONDUCTANCE MECHANOSENSITIVE CHANNEL"/>
    <property type="match status" value="1"/>
</dbReference>
<dbReference type="PROSITE" id="PS01246">
    <property type="entry name" value="UPF0003"/>
    <property type="match status" value="1"/>
</dbReference>
<evidence type="ECO:0000256" key="2">
    <source>
        <dbReference type="ARBA" id="ARBA00008017"/>
    </source>
</evidence>
<dbReference type="SUPFAM" id="SSF82861">
    <property type="entry name" value="Mechanosensitive channel protein MscS (YggB), transmembrane region"/>
    <property type="match status" value="1"/>
</dbReference>
<dbReference type="SUPFAM" id="SSF50182">
    <property type="entry name" value="Sm-like ribonucleoproteins"/>
    <property type="match status" value="1"/>
</dbReference>
<dbReference type="InterPro" id="IPR010920">
    <property type="entry name" value="LSM_dom_sf"/>
</dbReference>
<dbReference type="InterPro" id="IPR006686">
    <property type="entry name" value="MscS_channel_CS"/>
</dbReference>
<evidence type="ECO:0000256" key="1">
    <source>
        <dbReference type="ARBA" id="ARBA00004651"/>
    </source>
</evidence>
<keyword evidence="4 7" id="KW-0812">Transmembrane</keyword>
<dbReference type="AlphaFoldDB" id="A0A2S4JFC2"/>
<dbReference type="InterPro" id="IPR045275">
    <property type="entry name" value="MscS_archaea/bacteria_type"/>
</dbReference>
<organism evidence="9 10">
    <name type="scientific">Alkalispirochaeta sphaeroplastigenens</name>
    <dbReference type="NCBI Taxonomy" id="1187066"/>
    <lineage>
        <taxon>Bacteria</taxon>
        <taxon>Pseudomonadati</taxon>
        <taxon>Spirochaetota</taxon>
        <taxon>Spirochaetia</taxon>
        <taxon>Spirochaetales</taxon>
        <taxon>Spirochaetaceae</taxon>
        <taxon>Alkalispirochaeta</taxon>
    </lineage>
</organism>
<dbReference type="InterPro" id="IPR011014">
    <property type="entry name" value="MscS_channel_TM-2"/>
</dbReference>
<evidence type="ECO:0000259" key="8">
    <source>
        <dbReference type="Pfam" id="PF00924"/>
    </source>
</evidence>
<dbReference type="GO" id="GO:0005886">
    <property type="term" value="C:plasma membrane"/>
    <property type="evidence" value="ECO:0007669"/>
    <property type="project" value="UniProtKB-SubCell"/>
</dbReference>
<feature type="transmembrane region" description="Helical" evidence="7">
    <location>
        <begin position="22"/>
        <end position="44"/>
    </location>
</feature>
<comment type="caution">
    <text evidence="9">The sequence shown here is derived from an EMBL/GenBank/DDBJ whole genome shotgun (WGS) entry which is preliminary data.</text>
</comment>
<dbReference type="Gene3D" id="2.30.30.60">
    <property type="match status" value="1"/>
</dbReference>
<accession>A0A2S4JFC2</accession>
<proteinExistence type="inferred from homology"/>
<dbReference type="RefSeq" id="WP_103681308.1">
    <property type="nucleotide sequence ID" value="NZ_LPWH01000126.1"/>
</dbReference>
<dbReference type="InterPro" id="IPR011066">
    <property type="entry name" value="MscS_channel_C_sf"/>
</dbReference>
<dbReference type="Pfam" id="PF00924">
    <property type="entry name" value="MS_channel_2nd"/>
    <property type="match status" value="1"/>
</dbReference>
<dbReference type="EMBL" id="LPWH01000126">
    <property type="protein sequence ID" value="POQ98258.1"/>
    <property type="molecule type" value="Genomic_DNA"/>
</dbReference>
<dbReference type="InterPro" id="IPR023408">
    <property type="entry name" value="MscS_beta-dom_sf"/>
</dbReference>
<dbReference type="Gene3D" id="1.10.287.1260">
    <property type="match status" value="1"/>
</dbReference>
<evidence type="ECO:0000313" key="10">
    <source>
        <dbReference type="Proteomes" id="UP000237350"/>
    </source>
</evidence>
<name>A0A2S4JFC2_9SPIO</name>
<comment type="similarity">
    <text evidence="2">Belongs to the MscS (TC 1.A.23) family.</text>
</comment>
<dbReference type="SUPFAM" id="SSF82689">
    <property type="entry name" value="Mechanosensitive channel protein MscS (YggB), C-terminal domain"/>
    <property type="match status" value="1"/>
</dbReference>
<dbReference type="InterPro" id="IPR006685">
    <property type="entry name" value="MscS_channel_2nd"/>
</dbReference>
<keyword evidence="5 7" id="KW-1133">Transmembrane helix</keyword>
<evidence type="ECO:0000256" key="5">
    <source>
        <dbReference type="ARBA" id="ARBA00022989"/>
    </source>
</evidence>
<evidence type="ECO:0000256" key="3">
    <source>
        <dbReference type="ARBA" id="ARBA00022475"/>
    </source>
</evidence>
<dbReference type="GO" id="GO:0008381">
    <property type="term" value="F:mechanosensitive monoatomic ion channel activity"/>
    <property type="evidence" value="ECO:0007669"/>
    <property type="project" value="InterPro"/>
</dbReference>
<reference evidence="10" key="1">
    <citation type="submission" date="2015-12" db="EMBL/GenBank/DDBJ databases">
        <authorList>
            <person name="Lodha T.D."/>
            <person name="Chintalapati S."/>
            <person name="Chintalapati V.R."/>
            <person name="Sravanthi T."/>
        </authorList>
    </citation>
    <scope>NUCLEOTIDE SEQUENCE [LARGE SCALE GENOMIC DNA]</scope>
    <source>
        <strain evidence="10">JC133</strain>
    </source>
</reference>
<evidence type="ECO:0000256" key="6">
    <source>
        <dbReference type="ARBA" id="ARBA00023136"/>
    </source>
</evidence>
<comment type="subcellular location">
    <subcellularLocation>
        <location evidence="1">Cell membrane</location>
        <topology evidence="1">Multi-pass membrane protein</topology>
    </subcellularLocation>
</comment>
<feature type="domain" description="Mechanosensitive ion channel MscS" evidence="8">
    <location>
        <begin position="104"/>
        <end position="170"/>
    </location>
</feature>
<evidence type="ECO:0000256" key="4">
    <source>
        <dbReference type="ARBA" id="ARBA00022692"/>
    </source>
</evidence>